<name>A0A371E6X8_MUCPR</name>
<dbReference type="AlphaFoldDB" id="A0A371E6X8"/>
<gene>
    <name evidence="2" type="ORF">CR513_59972</name>
</gene>
<dbReference type="EMBL" id="QJKJ01015921">
    <property type="protein sequence ID" value="RDX61767.1"/>
    <property type="molecule type" value="Genomic_DNA"/>
</dbReference>
<dbReference type="Gene3D" id="3.30.70.270">
    <property type="match status" value="1"/>
</dbReference>
<reference evidence="2" key="1">
    <citation type="submission" date="2018-05" db="EMBL/GenBank/DDBJ databases">
        <title>Draft genome of Mucuna pruriens seed.</title>
        <authorList>
            <person name="Nnadi N.E."/>
            <person name="Vos R."/>
            <person name="Hasami M.H."/>
            <person name="Devisetty U.K."/>
            <person name="Aguiy J.C."/>
        </authorList>
    </citation>
    <scope>NUCLEOTIDE SEQUENCE [LARGE SCALE GENOMIC DNA]</scope>
    <source>
        <strain evidence="2">JCA_2017</strain>
    </source>
</reference>
<sequence>MPFGMKNVCATYQRLMDKIFKDVMGRGHGGYHQHEKLENIKEVQQLAGRIMTLSRFLSWPAKTTLPIFYCLKKNEKFPGTKEIEEAYQKMKTMLAMPPILTSPTPDNPLLVYLSISDDVVSATIVQERDKDQQSVYFVSKVLQGLEKWYQKIEKATITSIITSRRLRPYFQSNCVVVRTGMPIKSYES</sequence>
<feature type="non-terminal residue" evidence="2">
    <location>
        <position position="1"/>
    </location>
</feature>
<feature type="domain" description="Reverse transcriptase/retrotransposon-derived protein RNase H-like" evidence="1">
    <location>
        <begin position="80"/>
        <end position="175"/>
    </location>
</feature>
<comment type="caution">
    <text evidence="2">The sequence shown here is derived from an EMBL/GenBank/DDBJ whole genome shotgun (WGS) entry which is preliminary data.</text>
</comment>
<dbReference type="OrthoDB" id="5985335at2759"/>
<dbReference type="SUPFAM" id="SSF56672">
    <property type="entry name" value="DNA/RNA polymerases"/>
    <property type="match status" value="1"/>
</dbReference>
<evidence type="ECO:0000313" key="2">
    <source>
        <dbReference type="EMBL" id="RDX61767.1"/>
    </source>
</evidence>
<proteinExistence type="predicted"/>
<dbReference type="PANTHER" id="PTHR48475:SF1">
    <property type="entry name" value="RNASE H TYPE-1 DOMAIN-CONTAINING PROTEIN"/>
    <property type="match status" value="1"/>
</dbReference>
<protein>
    <recommendedName>
        <fullName evidence="1">Reverse transcriptase/retrotransposon-derived protein RNase H-like domain-containing protein</fullName>
    </recommendedName>
</protein>
<dbReference type="InterPro" id="IPR043502">
    <property type="entry name" value="DNA/RNA_pol_sf"/>
</dbReference>
<dbReference type="Pfam" id="PF17919">
    <property type="entry name" value="RT_RNaseH_2"/>
    <property type="match status" value="1"/>
</dbReference>
<dbReference type="InterPro" id="IPR041577">
    <property type="entry name" value="RT_RNaseH_2"/>
</dbReference>
<dbReference type="Proteomes" id="UP000257109">
    <property type="component" value="Unassembled WGS sequence"/>
</dbReference>
<accession>A0A371E6X8</accession>
<evidence type="ECO:0000259" key="1">
    <source>
        <dbReference type="Pfam" id="PF17919"/>
    </source>
</evidence>
<dbReference type="InterPro" id="IPR043128">
    <property type="entry name" value="Rev_trsase/Diguanyl_cyclase"/>
</dbReference>
<evidence type="ECO:0000313" key="3">
    <source>
        <dbReference type="Proteomes" id="UP000257109"/>
    </source>
</evidence>
<dbReference type="PANTHER" id="PTHR48475">
    <property type="entry name" value="RIBONUCLEASE H"/>
    <property type="match status" value="1"/>
</dbReference>
<keyword evidence="3" id="KW-1185">Reference proteome</keyword>
<organism evidence="2 3">
    <name type="scientific">Mucuna pruriens</name>
    <name type="common">Velvet bean</name>
    <name type="synonym">Dolichos pruriens</name>
    <dbReference type="NCBI Taxonomy" id="157652"/>
    <lineage>
        <taxon>Eukaryota</taxon>
        <taxon>Viridiplantae</taxon>
        <taxon>Streptophyta</taxon>
        <taxon>Embryophyta</taxon>
        <taxon>Tracheophyta</taxon>
        <taxon>Spermatophyta</taxon>
        <taxon>Magnoliopsida</taxon>
        <taxon>eudicotyledons</taxon>
        <taxon>Gunneridae</taxon>
        <taxon>Pentapetalae</taxon>
        <taxon>rosids</taxon>
        <taxon>fabids</taxon>
        <taxon>Fabales</taxon>
        <taxon>Fabaceae</taxon>
        <taxon>Papilionoideae</taxon>
        <taxon>50 kb inversion clade</taxon>
        <taxon>NPAAA clade</taxon>
        <taxon>indigoferoid/millettioid clade</taxon>
        <taxon>Phaseoleae</taxon>
        <taxon>Mucuna</taxon>
    </lineage>
</organism>